<dbReference type="AlphaFoldDB" id="A0A518G187"/>
<dbReference type="KEGG" id="ahel:Q31a_06460"/>
<feature type="region of interest" description="Disordered" evidence="1">
    <location>
        <begin position="30"/>
        <end position="63"/>
    </location>
</feature>
<dbReference type="RefSeq" id="WP_145073809.1">
    <property type="nucleotide sequence ID" value="NZ_CP036298.1"/>
</dbReference>
<protein>
    <recommendedName>
        <fullName evidence="5">Secreted protein</fullName>
    </recommendedName>
</protein>
<gene>
    <name evidence="3" type="ORF">Q31a_06460</name>
</gene>
<dbReference type="Proteomes" id="UP000318017">
    <property type="component" value="Chromosome"/>
</dbReference>
<evidence type="ECO:0008006" key="5">
    <source>
        <dbReference type="Google" id="ProtNLM"/>
    </source>
</evidence>
<accession>A0A518G187</accession>
<evidence type="ECO:0000256" key="2">
    <source>
        <dbReference type="SAM" id="SignalP"/>
    </source>
</evidence>
<sequence length="118" mass="13051" precursor="true">MRRIFATGLILASLVLGTLAVSASAADRHHGHSSHYGYGQSYGQGHGHQHGHHHSSRRYSSGYSSYRAHPPVYSQAPIRYYGGYAPPVYNVYPSSRYNSGHNHLFHLDVGRVHLGIGR</sequence>
<feature type="chain" id="PRO_5022236604" description="Secreted protein" evidence="2">
    <location>
        <begin position="26"/>
        <end position="118"/>
    </location>
</feature>
<keyword evidence="4" id="KW-1185">Reference proteome</keyword>
<organism evidence="3 4">
    <name type="scientific">Aureliella helgolandensis</name>
    <dbReference type="NCBI Taxonomy" id="2527968"/>
    <lineage>
        <taxon>Bacteria</taxon>
        <taxon>Pseudomonadati</taxon>
        <taxon>Planctomycetota</taxon>
        <taxon>Planctomycetia</taxon>
        <taxon>Pirellulales</taxon>
        <taxon>Pirellulaceae</taxon>
        <taxon>Aureliella</taxon>
    </lineage>
</organism>
<proteinExistence type="predicted"/>
<keyword evidence="2" id="KW-0732">Signal</keyword>
<feature type="signal peptide" evidence="2">
    <location>
        <begin position="1"/>
        <end position="25"/>
    </location>
</feature>
<evidence type="ECO:0000313" key="4">
    <source>
        <dbReference type="Proteomes" id="UP000318017"/>
    </source>
</evidence>
<evidence type="ECO:0000256" key="1">
    <source>
        <dbReference type="SAM" id="MobiDB-lite"/>
    </source>
</evidence>
<reference evidence="3 4" key="1">
    <citation type="submission" date="2019-02" db="EMBL/GenBank/DDBJ databases">
        <title>Deep-cultivation of Planctomycetes and their phenomic and genomic characterization uncovers novel biology.</title>
        <authorList>
            <person name="Wiegand S."/>
            <person name="Jogler M."/>
            <person name="Boedeker C."/>
            <person name="Pinto D."/>
            <person name="Vollmers J."/>
            <person name="Rivas-Marin E."/>
            <person name="Kohn T."/>
            <person name="Peeters S.H."/>
            <person name="Heuer A."/>
            <person name="Rast P."/>
            <person name="Oberbeckmann S."/>
            <person name="Bunk B."/>
            <person name="Jeske O."/>
            <person name="Meyerdierks A."/>
            <person name="Storesund J.E."/>
            <person name="Kallscheuer N."/>
            <person name="Luecker S."/>
            <person name="Lage O.M."/>
            <person name="Pohl T."/>
            <person name="Merkel B.J."/>
            <person name="Hornburger P."/>
            <person name="Mueller R.-W."/>
            <person name="Bruemmer F."/>
            <person name="Labrenz M."/>
            <person name="Spormann A.M."/>
            <person name="Op den Camp H."/>
            <person name="Overmann J."/>
            <person name="Amann R."/>
            <person name="Jetten M.S.M."/>
            <person name="Mascher T."/>
            <person name="Medema M.H."/>
            <person name="Devos D.P."/>
            <person name="Kaster A.-K."/>
            <person name="Ovreas L."/>
            <person name="Rohde M."/>
            <person name="Galperin M.Y."/>
            <person name="Jogler C."/>
        </authorList>
    </citation>
    <scope>NUCLEOTIDE SEQUENCE [LARGE SCALE GENOMIC DNA]</scope>
    <source>
        <strain evidence="3 4">Q31a</strain>
    </source>
</reference>
<name>A0A518G187_9BACT</name>
<dbReference type="EMBL" id="CP036298">
    <property type="protein sequence ID" value="QDV22362.1"/>
    <property type="molecule type" value="Genomic_DNA"/>
</dbReference>
<evidence type="ECO:0000313" key="3">
    <source>
        <dbReference type="EMBL" id="QDV22362.1"/>
    </source>
</evidence>
<feature type="compositionally biased region" description="Basic residues" evidence="1">
    <location>
        <begin position="47"/>
        <end position="57"/>
    </location>
</feature>